<evidence type="ECO:0000313" key="1">
    <source>
        <dbReference type="EMBL" id="CAJ1403541.1"/>
    </source>
</evidence>
<evidence type="ECO:0000313" key="2">
    <source>
        <dbReference type="Proteomes" id="UP001178507"/>
    </source>
</evidence>
<proteinExistence type="predicted"/>
<reference evidence="1" key="1">
    <citation type="submission" date="2023-08" db="EMBL/GenBank/DDBJ databases">
        <authorList>
            <person name="Chen Y."/>
            <person name="Shah S."/>
            <person name="Dougan E. K."/>
            <person name="Thang M."/>
            <person name="Chan C."/>
        </authorList>
    </citation>
    <scope>NUCLEOTIDE SEQUENCE</scope>
</reference>
<dbReference type="AlphaFoldDB" id="A0AA36JD95"/>
<dbReference type="Proteomes" id="UP001178507">
    <property type="component" value="Unassembled WGS sequence"/>
</dbReference>
<gene>
    <name evidence="1" type="ORF">EVOR1521_LOCUS26197</name>
</gene>
<name>A0AA36JD95_9DINO</name>
<comment type="caution">
    <text evidence="1">The sequence shown here is derived from an EMBL/GenBank/DDBJ whole genome shotgun (WGS) entry which is preliminary data.</text>
</comment>
<organism evidence="1 2">
    <name type="scientific">Effrenium voratum</name>
    <dbReference type="NCBI Taxonomy" id="2562239"/>
    <lineage>
        <taxon>Eukaryota</taxon>
        <taxon>Sar</taxon>
        <taxon>Alveolata</taxon>
        <taxon>Dinophyceae</taxon>
        <taxon>Suessiales</taxon>
        <taxon>Symbiodiniaceae</taxon>
        <taxon>Effrenium</taxon>
    </lineage>
</organism>
<dbReference type="EMBL" id="CAUJNA010003500">
    <property type="protein sequence ID" value="CAJ1403541.1"/>
    <property type="molecule type" value="Genomic_DNA"/>
</dbReference>
<sequence>MDAELVVVVQAYSTDAREELLRAARIGDTAEVVSLLDRPHDPDFETGLDLLFLEPAFALEGACELLQEAELSMTRCVHLLPWQYVQFCLLKLRWRRLKHGLGLATSAPLDAPNAVLTYRDPKTFGSCICPATDSPLYRTFLERAKPPQIAQVSEWVPPYERKPQEALQLYMQEFVALLRLALKEGGNDLPQLLELLDEGLEEVLRTEVLLASERPPGYQQIYPFFACFAAVAKCRKALLFTDNPKGAAGPPAVDAEKLPLRVALGMQRHLQRQAAEGALAYSAAALQTVQKQTILFRSMMRQTIALRRECDVFGSLFSEMRLLTDQLHVALSQCCEAYVKARVLDEALLKTLEAPDEVPSAGVFVRWAPVDLRAQARPPEGPAPCELMSLLIFFCPEGEESQPLIARSVARLAAVQTLAEGLAKDLRNCRPAKAVATDYVEQRLREARLRTIS</sequence>
<accession>A0AA36JD95</accession>
<keyword evidence="2" id="KW-1185">Reference proteome</keyword>
<protein>
    <submittedName>
        <fullName evidence="1">Uncharacterized protein</fullName>
    </submittedName>
</protein>